<dbReference type="SUPFAM" id="SSF49562">
    <property type="entry name" value="C2 domain (Calcium/lipid-binding domain, CaLB)"/>
    <property type="match status" value="1"/>
</dbReference>
<feature type="compositionally biased region" description="Basic and acidic residues" evidence="7">
    <location>
        <begin position="722"/>
        <end position="732"/>
    </location>
</feature>
<evidence type="ECO:0000256" key="1">
    <source>
        <dbReference type="ARBA" id="ARBA00004138"/>
    </source>
</evidence>
<keyword evidence="4" id="KW-0969">Cilium</keyword>
<evidence type="ECO:0000256" key="7">
    <source>
        <dbReference type="SAM" id="MobiDB-lite"/>
    </source>
</evidence>
<dbReference type="InterPro" id="IPR031139">
    <property type="entry name" value="RPGRIP1_fam"/>
</dbReference>
<comment type="caution">
    <text evidence="10">The sequence shown here is derived from an EMBL/GenBank/DDBJ whole genome shotgun (WGS) entry which is preliminary data.</text>
</comment>
<name>A0AAW1ABU7_9HYME</name>
<dbReference type="PANTHER" id="PTHR14240">
    <property type="entry name" value="RETINITIS PIGMENTOSA GTPASE REGULATOR-INTERACTING PROTEIN"/>
    <property type="match status" value="1"/>
</dbReference>
<feature type="compositionally biased region" description="Polar residues" evidence="7">
    <location>
        <begin position="733"/>
        <end position="743"/>
    </location>
</feature>
<dbReference type="InterPro" id="IPR041091">
    <property type="entry name" value="RPGRIP1_C"/>
</dbReference>
<dbReference type="GO" id="GO:0035869">
    <property type="term" value="C:ciliary transition zone"/>
    <property type="evidence" value="ECO:0007669"/>
    <property type="project" value="TreeGrafter"/>
</dbReference>
<feature type="compositionally biased region" description="Polar residues" evidence="7">
    <location>
        <begin position="679"/>
        <end position="691"/>
    </location>
</feature>
<dbReference type="Proteomes" id="UP001432146">
    <property type="component" value="Unassembled WGS sequence"/>
</dbReference>
<feature type="region of interest" description="Disordered" evidence="7">
    <location>
        <begin position="670"/>
        <end position="691"/>
    </location>
</feature>
<evidence type="ECO:0000313" key="11">
    <source>
        <dbReference type="Proteomes" id="UP001432146"/>
    </source>
</evidence>
<keyword evidence="11" id="KW-1185">Reference proteome</keyword>
<evidence type="ECO:0008006" key="12">
    <source>
        <dbReference type="Google" id="ProtNLM"/>
    </source>
</evidence>
<dbReference type="PANTHER" id="PTHR14240:SF1">
    <property type="entry name" value="PROTEIN FANTOM-RELATED"/>
    <property type="match status" value="1"/>
</dbReference>
<feature type="region of interest" description="Disordered" evidence="7">
    <location>
        <begin position="722"/>
        <end position="743"/>
    </location>
</feature>
<evidence type="ECO:0000256" key="2">
    <source>
        <dbReference type="ARBA" id="ARBA00006042"/>
    </source>
</evidence>
<dbReference type="InterPro" id="IPR035892">
    <property type="entry name" value="C2_domain_sf"/>
</dbReference>
<comment type="similarity">
    <text evidence="2">Belongs to the RPGRIP1 family.</text>
</comment>
<evidence type="ECO:0000313" key="10">
    <source>
        <dbReference type="EMBL" id="KAK9307263.1"/>
    </source>
</evidence>
<feature type="coiled-coil region" evidence="6">
    <location>
        <begin position="225"/>
        <end position="384"/>
    </location>
</feature>
<dbReference type="InterPro" id="IPR021656">
    <property type="entry name" value="C2-C2_1"/>
</dbReference>
<evidence type="ECO:0000256" key="5">
    <source>
        <dbReference type="ARBA" id="ARBA00023273"/>
    </source>
</evidence>
<reference evidence="10 11" key="1">
    <citation type="submission" date="2024-05" db="EMBL/GenBank/DDBJ databases">
        <title>The nuclear and mitochondrial genome assemblies of Tetragonisca angustula (Apidae: Meliponini), a tiny yet remarkable pollinator in the Neotropics.</title>
        <authorList>
            <person name="Ferrari R."/>
            <person name="Ricardo P.C."/>
            <person name="Dias F.C."/>
            <person name="Araujo N.S."/>
            <person name="Soares D.O."/>
            <person name="Zhou Q.-S."/>
            <person name="Zhu C.-D."/>
            <person name="Coutinho L."/>
            <person name="Airas M.C."/>
            <person name="Batista T.M."/>
        </authorList>
    </citation>
    <scope>NUCLEOTIDE SEQUENCE [LARGE SCALE GENOMIC DNA]</scope>
    <source>
        <strain evidence="10">ASF017062</strain>
        <tissue evidence="10">Abdomen</tissue>
    </source>
</reference>
<feature type="coiled-coil region" evidence="6">
    <location>
        <begin position="162"/>
        <end position="199"/>
    </location>
</feature>
<comment type="subcellular location">
    <subcellularLocation>
        <location evidence="1">Cell projection</location>
        <location evidence="1">Cilium</location>
    </subcellularLocation>
</comment>
<dbReference type="Pfam" id="PF18111">
    <property type="entry name" value="RPGR1_C"/>
    <property type="match status" value="1"/>
</dbReference>
<organism evidence="10 11">
    <name type="scientific">Tetragonisca angustula</name>
    <dbReference type="NCBI Taxonomy" id="166442"/>
    <lineage>
        <taxon>Eukaryota</taxon>
        <taxon>Metazoa</taxon>
        <taxon>Ecdysozoa</taxon>
        <taxon>Arthropoda</taxon>
        <taxon>Hexapoda</taxon>
        <taxon>Insecta</taxon>
        <taxon>Pterygota</taxon>
        <taxon>Neoptera</taxon>
        <taxon>Endopterygota</taxon>
        <taxon>Hymenoptera</taxon>
        <taxon>Apocrita</taxon>
        <taxon>Aculeata</taxon>
        <taxon>Apoidea</taxon>
        <taxon>Anthophila</taxon>
        <taxon>Apidae</taxon>
        <taxon>Tetragonisca</taxon>
    </lineage>
</organism>
<evidence type="ECO:0000256" key="3">
    <source>
        <dbReference type="ARBA" id="ARBA00023054"/>
    </source>
</evidence>
<protein>
    <recommendedName>
        <fullName evidence="12">RPGRIP1 C-terminal domain-containing protein</fullName>
    </recommendedName>
</protein>
<evidence type="ECO:0000259" key="9">
    <source>
        <dbReference type="Pfam" id="PF18111"/>
    </source>
</evidence>
<dbReference type="GO" id="GO:1905515">
    <property type="term" value="P:non-motile cilium assembly"/>
    <property type="evidence" value="ECO:0007669"/>
    <property type="project" value="TreeGrafter"/>
</dbReference>
<sequence>MADDPNRDILPVRESSCADSCRNSIDPRERYIVLKLDRYQLEDRYLRLLDEANNLKKLTNCQEDKIKRLTTKLMRVTTNLRPCTVALDVYEDKNRIIALELENSKLKDKISVLRNQLLSHTIAGRSSSRSRNAQTRPLSGRITCRSENSRTKIPCCHCIENGDNAQRNLDKIEELEAQKEEMSNRIIQLEKELSNHTVVNQREKVAENVEYIKVWRQMKQVNDKLIATVNENESLNVQINDLKRKLEEQTKSNETITTELLEERKRTGEVEEQMLKVKDSQLSLREKDEQIKDLANEMKILQQHNNELIDLSSKYGEVELENKELKKKVTEQLRDQETLKHAFNTEQSNIVTPQVSNEQLLGKIEELQKNIDSLTVQLTSLQTQTEKQEMTKITQISTKQADMKIPITADRHESHKDIQMDKCSKYCEALEKIFELDIARKEERCKICCKSATDIKDTTQISIKLTDKSVQTASTVGIRDQEIVTSVKEKSEVEESQIATESTEPVENYLTPDKMLKLLERAQISTSTDATRFNQKHMAIGVDYSGVTDQKQSHSGTETFVQEIHESSPFQLGAIQQQKKHIASQSMDPNTILSTLFGILQEYSTCAIPHEATTLYRSTPFMKHQFVKDINNNEMTLNQVATRPIRSGCSTRKYCTSPYDKQEKLKRKLCHKKHDGARSTMNKYGTTNSKTSFKNHVISSTSQPSKPARSYDTMNISCQLQDDKSREARETPQIENDPTSNASESLQEYIKHLDKCREVVSGIPVNEIVKQLQIVDLTGCHLMHKESKSETKKVESFCSADCPNNCADTSISPSDLFPLVIADGQGLMELHIVSLQISTSAKQILFQEKDINNVQLFVSWNIWNQETAYTPVLKYPKLNYNSSFVYRIPDLFSFFSNILLEFVTFQVNVFRNKSDNYAVAKGKLCIKDILDYPQNKLHYITPVNSIIPCSVGINFGQLSLWVRLSCDIEQVDAFKRKRGIISEPPQKTLKTKDIIPPKNDLIVLKESNDENSISLINEINTSVDDSSENSVDIDLTETTLDKTPLTVVKKTEEEPETSFLPSEQPEKGYVRTIKWDDSPDITEYKVYEREEEDLERESEMETPSMIAFKDFLSNNDQAKSIDSIDEVTNVISDKKWWEYKERSMGTFKDTGANDVSYDSKVSANNQLLEKDTIIIEIMNLILFPKSSVMQNPEYQLFYIEYCFLGYCGADMETISVRKPRPPNQKLIYNFKRKFQVNEEKYPLQNNILRAMLDGLTNPNIKFIIVCEPLPEETDIKECLEIGFANFNIRDYALEDNEQIMSLPVYNINKKEQIGLLKISVLGLDTIRILLRRRDSSI</sequence>
<feature type="domain" description="RPGR-interacting protein 1 first C2" evidence="8">
    <location>
        <begin position="822"/>
        <end position="965"/>
    </location>
</feature>
<evidence type="ECO:0000259" key="8">
    <source>
        <dbReference type="Pfam" id="PF11618"/>
    </source>
</evidence>
<dbReference type="Gene3D" id="2.60.40.150">
    <property type="entry name" value="C2 domain"/>
    <property type="match status" value="2"/>
</dbReference>
<keyword evidence="5" id="KW-0966">Cell projection</keyword>
<dbReference type="EMBL" id="JAWNGG020000031">
    <property type="protein sequence ID" value="KAK9307263.1"/>
    <property type="molecule type" value="Genomic_DNA"/>
</dbReference>
<accession>A0AAW1ABU7</accession>
<keyword evidence="3 6" id="KW-0175">Coiled coil</keyword>
<proteinExistence type="inferred from homology"/>
<dbReference type="GO" id="GO:0005856">
    <property type="term" value="C:cytoskeleton"/>
    <property type="evidence" value="ECO:0007669"/>
    <property type="project" value="UniProtKB-ARBA"/>
</dbReference>
<evidence type="ECO:0000256" key="4">
    <source>
        <dbReference type="ARBA" id="ARBA00023069"/>
    </source>
</evidence>
<gene>
    <name evidence="10" type="ORF">QLX08_002300</name>
</gene>
<dbReference type="Pfam" id="PF11618">
    <property type="entry name" value="C2-C2_1"/>
    <property type="match status" value="1"/>
</dbReference>
<feature type="domain" description="RPGRIP1 C-terminal" evidence="9">
    <location>
        <begin position="1169"/>
        <end position="1329"/>
    </location>
</feature>
<evidence type="ECO:0000256" key="6">
    <source>
        <dbReference type="SAM" id="Coils"/>
    </source>
</evidence>